<name>A0A4E0R1Y1_FASHE</name>
<reference evidence="2" key="1">
    <citation type="submission" date="2019-03" db="EMBL/GenBank/DDBJ databases">
        <title>Improved annotation for the trematode Fasciola hepatica.</title>
        <authorList>
            <person name="Choi Y.-J."/>
            <person name="Martin J."/>
            <person name="Mitreva M."/>
        </authorList>
    </citation>
    <scope>NUCLEOTIDE SEQUENCE [LARGE SCALE GENOMIC DNA]</scope>
</reference>
<protein>
    <submittedName>
        <fullName evidence="2">Uncharacterized protein</fullName>
    </submittedName>
</protein>
<keyword evidence="3" id="KW-1185">Reference proteome</keyword>
<proteinExistence type="predicted"/>
<comment type="caution">
    <text evidence="2">The sequence shown here is derived from an EMBL/GenBank/DDBJ whole genome shotgun (WGS) entry which is preliminary data.</text>
</comment>
<accession>A0A4E0R1Y1</accession>
<dbReference type="Proteomes" id="UP000230066">
    <property type="component" value="Unassembled WGS sequence"/>
</dbReference>
<feature type="region of interest" description="Disordered" evidence="1">
    <location>
        <begin position="24"/>
        <end position="47"/>
    </location>
</feature>
<dbReference type="AlphaFoldDB" id="A0A4E0R1Y1"/>
<dbReference type="EMBL" id="JXXN02006398">
    <property type="protein sequence ID" value="THD19451.1"/>
    <property type="molecule type" value="Genomic_DNA"/>
</dbReference>
<gene>
    <name evidence="2" type="ORF">D915_009714</name>
</gene>
<organism evidence="2 3">
    <name type="scientific">Fasciola hepatica</name>
    <name type="common">Liver fluke</name>
    <dbReference type="NCBI Taxonomy" id="6192"/>
    <lineage>
        <taxon>Eukaryota</taxon>
        <taxon>Metazoa</taxon>
        <taxon>Spiralia</taxon>
        <taxon>Lophotrochozoa</taxon>
        <taxon>Platyhelminthes</taxon>
        <taxon>Trematoda</taxon>
        <taxon>Digenea</taxon>
        <taxon>Plagiorchiida</taxon>
        <taxon>Echinostomata</taxon>
        <taxon>Echinostomatoidea</taxon>
        <taxon>Fasciolidae</taxon>
        <taxon>Fasciola</taxon>
    </lineage>
</organism>
<evidence type="ECO:0000313" key="3">
    <source>
        <dbReference type="Proteomes" id="UP000230066"/>
    </source>
</evidence>
<sequence length="347" mass="38208">MKRQTDLLGFFKAADKKLEISAPKFSSSQGANQFSSDDQAENVSGLTDTSIIGDTPNASRVCNVLQNTLSSPTFPVNKSDLDASKQLPTLQKRRGPAHRRSSLTVRRQAELLEKYQSALDFDGGPSNETAVERESRQANASAKLRRGKYDSLNYAPVDQITVSPISRSSSLPGEQRAFSHRSETLVNRALQASAKPRRPFSEITETLKADETLIKRLKPLVDQPKRCPPEAFSSPTFVENDKKTLTPSGLNNLNSEEMGALNEIMNLLEDDSASPKPVTTLTSRKIISKIKRRKIKPSINAVESPGIQKAQTTQFVKNISLTNSALDDSLTQLNLSNWSMNDSFGEL</sequence>
<evidence type="ECO:0000313" key="2">
    <source>
        <dbReference type="EMBL" id="THD19451.1"/>
    </source>
</evidence>
<evidence type="ECO:0000256" key="1">
    <source>
        <dbReference type="SAM" id="MobiDB-lite"/>
    </source>
</evidence>
<feature type="region of interest" description="Disordered" evidence="1">
    <location>
        <begin position="119"/>
        <end position="144"/>
    </location>
</feature>